<reference evidence="3" key="2">
    <citation type="submission" date="2015-07" db="EMBL/GenBank/DDBJ databases">
        <title>Contrasting host-pathogen interactions and genome evolution in two generalist and specialist microsporidian pathogens of mosquitoes.</title>
        <authorList>
            <consortium name="The Broad Institute Genomics Platform"/>
            <consortium name="The Broad Institute Genome Sequencing Center for Infectious Disease"/>
            <person name="Cuomo C.A."/>
            <person name="Sanscrainte N.D."/>
            <person name="Goldberg J.M."/>
            <person name="Heiman D."/>
            <person name="Young S."/>
            <person name="Zeng Q."/>
            <person name="Becnel J.J."/>
            <person name="Birren B.W."/>
        </authorList>
    </citation>
    <scope>NUCLEOTIDE SEQUENCE [LARGE SCALE GENOMIC DNA]</scope>
    <source>
        <strain evidence="3">USNM 41457</strain>
    </source>
</reference>
<comment type="caution">
    <text evidence="2">The sequence shown here is derived from an EMBL/GenBank/DDBJ whole genome shotgun (WGS) entry which is preliminary data.</text>
</comment>
<dbReference type="EMBL" id="AFBI03000141">
    <property type="protein sequence ID" value="EJW01542.1"/>
    <property type="molecule type" value="Genomic_DNA"/>
</dbReference>
<evidence type="ECO:0000256" key="1">
    <source>
        <dbReference type="SAM" id="MobiDB-lite"/>
    </source>
</evidence>
<dbReference type="Proteomes" id="UP000003163">
    <property type="component" value="Unassembled WGS sequence"/>
</dbReference>
<proteinExistence type="predicted"/>
<name>J9DJL9_EDHAE</name>
<gene>
    <name evidence="2" type="ORF">EDEG_03893</name>
</gene>
<dbReference type="AlphaFoldDB" id="J9DJL9"/>
<reference evidence="2 3" key="1">
    <citation type="submission" date="2011-08" db="EMBL/GenBank/DDBJ databases">
        <authorList>
            <person name="Liu Z.J."/>
            <person name="Shi F.L."/>
            <person name="Lu J.Q."/>
            <person name="Li M."/>
            <person name="Wang Z.L."/>
        </authorList>
    </citation>
    <scope>NUCLEOTIDE SEQUENCE [LARGE SCALE GENOMIC DNA]</scope>
    <source>
        <strain evidence="2 3">USNM 41457</strain>
    </source>
</reference>
<protein>
    <submittedName>
        <fullName evidence="2">Uncharacterized protein</fullName>
    </submittedName>
</protein>
<feature type="region of interest" description="Disordered" evidence="1">
    <location>
        <begin position="234"/>
        <end position="256"/>
    </location>
</feature>
<keyword evidence="3" id="KW-1185">Reference proteome</keyword>
<dbReference type="InParanoid" id="J9DJL9"/>
<feature type="compositionally biased region" description="Polar residues" evidence="1">
    <location>
        <begin position="238"/>
        <end position="250"/>
    </location>
</feature>
<evidence type="ECO:0000313" key="3">
    <source>
        <dbReference type="Proteomes" id="UP000003163"/>
    </source>
</evidence>
<sequence length="274" mass="32715">MEKNFKVPYTANMQSIIGYFRQVRCDNNDLKAKINKTLREANSTRKFCLDIQSCAYHNIQLVSKDTPNENLHFGFKCKFPNLTGKLFDIMESKNPDLLKAYLYLPYEIVFSQNPDITEEDINYLRNKFYLFNLIDDQISNISFEKNSRKLYYSLVLDDHEYEDYLVQNIIGRWHFQSAPNMHDILENGIVIAYKGYNSRTMEIILHHEEREKQRENDCQISVDQNYKKTCETKDIGNDNETPQNINQEGITNDRFERKKKKRDYHRCYFDDNKS</sequence>
<accession>J9DJL9</accession>
<dbReference type="VEuPathDB" id="MicrosporidiaDB:EDEG_03893"/>
<dbReference type="HOGENOM" id="CLU_1015728_0_0_1"/>
<organism evidence="2 3">
    <name type="scientific">Edhazardia aedis (strain USNM 41457)</name>
    <name type="common">Microsporidian parasite</name>
    <dbReference type="NCBI Taxonomy" id="1003232"/>
    <lineage>
        <taxon>Eukaryota</taxon>
        <taxon>Fungi</taxon>
        <taxon>Fungi incertae sedis</taxon>
        <taxon>Microsporidia</taxon>
        <taxon>Edhazardia</taxon>
    </lineage>
</organism>
<evidence type="ECO:0000313" key="2">
    <source>
        <dbReference type="EMBL" id="EJW01542.1"/>
    </source>
</evidence>